<reference evidence="3" key="1">
    <citation type="journal article" date="2019" name="Int. J. Syst. Evol. Microbiol.">
        <title>The Global Catalogue of Microorganisms (GCM) 10K type strain sequencing project: providing services to taxonomists for standard genome sequencing and annotation.</title>
        <authorList>
            <consortium name="The Broad Institute Genomics Platform"/>
            <consortium name="The Broad Institute Genome Sequencing Center for Infectious Disease"/>
            <person name="Wu L."/>
            <person name="Ma J."/>
        </authorList>
    </citation>
    <scope>NUCLEOTIDE SEQUENCE [LARGE SCALE GENOMIC DNA]</scope>
    <source>
        <strain evidence="3">KCTC 42986</strain>
    </source>
</reference>
<protein>
    <submittedName>
        <fullName evidence="2">Uncharacterized protein</fullName>
    </submittedName>
</protein>
<dbReference type="EMBL" id="JBHRTP010000013">
    <property type="protein sequence ID" value="MFC3107426.1"/>
    <property type="molecule type" value="Genomic_DNA"/>
</dbReference>
<keyword evidence="1" id="KW-0732">Signal</keyword>
<feature type="chain" id="PRO_5046870325" evidence="1">
    <location>
        <begin position="24"/>
        <end position="67"/>
    </location>
</feature>
<gene>
    <name evidence="2" type="ORF">ACFOFO_05550</name>
</gene>
<evidence type="ECO:0000313" key="2">
    <source>
        <dbReference type="EMBL" id="MFC3107426.1"/>
    </source>
</evidence>
<evidence type="ECO:0000256" key="1">
    <source>
        <dbReference type="SAM" id="SignalP"/>
    </source>
</evidence>
<proteinExistence type="predicted"/>
<name>A0ABV7EZN7_9BURK</name>
<organism evidence="2 3">
    <name type="scientific">Undibacterium arcticum</name>
    <dbReference type="NCBI Taxonomy" id="1762892"/>
    <lineage>
        <taxon>Bacteria</taxon>
        <taxon>Pseudomonadati</taxon>
        <taxon>Pseudomonadota</taxon>
        <taxon>Betaproteobacteria</taxon>
        <taxon>Burkholderiales</taxon>
        <taxon>Oxalobacteraceae</taxon>
        <taxon>Undibacterium</taxon>
    </lineage>
</organism>
<comment type="caution">
    <text evidence="2">The sequence shown here is derived from an EMBL/GenBank/DDBJ whole genome shotgun (WGS) entry which is preliminary data.</text>
</comment>
<keyword evidence="3" id="KW-1185">Reference proteome</keyword>
<evidence type="ECO:0000313" key="3">
    <source>
        <dbReference type="Proteomes" id="UP001595530"/>
    </source>
</evidence>
<sequence>MKNKSALLAGILAGMSSPATIYAQPSYPRLVGSDMERLRGDVSRVGNDFSTVIDSEHAKEQAASYTK</sequence>
<feature type="signal peptide" evidence="1">
    <location>
        <begin position="1"/>
        <end position="23"/>
    </location>
</feature>
<dbReference type="RefSeq" id="WP_390323024.1">
    <property type="nucleotide sequence ID" value="NZ_JBHRTP010000013.1"/>
</dbReference>
<accession>A0ABV7EZN7</accession>
<dbReference type="Proteomes" id="UP001595530">
    <property type="component" value="Unassembled WGS sequence"/>
</dbReference>